<sequence length="321" mass="35882">MKEQEWTSIGAATADLFSSIEKQRNRKTKRELTLIDRGLEIAELRPEGDDVSFMHSILCQISLPRSKVAGERFERKNGHAALEIRAGSIWNGTDMVTQPIPYGPIPRLILAYVSTYAVRERTPEIPFGESANDALRVLGIDKGGPAYRMFRTQVSALAACSMTIGFTAGDKAYTFNGSPVEQFEAWLPGQEGQRSLWPASMVLGRRFYETLLEHAVPVDLRALSSLRGSAMAMDVYLYLVQRLHRIGRPVALTWWMLKDQFGQEYVSADALGDFKKKFKKALGQALAVYPEAKVEIVRGGLKLFSSRPAVDPKEAKRLTRV</sequence>
<proteinExistence type="predicted"/>
<dbReference type="EMBL" id="JACHOV010000014">
    <property type="protein sequence ID" value="MBB4642760.1"/>
    <property type="molecule type" value="Genomic_DNA"/>
</dbReference>
<comment type="caution">
    <text evidence="1">The sequence shown here is derived from an EMBL/GenBank/DDBJ whole genome shotgun (WGS) entry which is preliminary data.</text>
</comment>
<organism evidence="1 2">
    <name type="scientific">Rhizorhapis suberifaciens</name>
    <name type="common">corky root of lettuce</name>
    <dbReference type="NCBI Taxonomy" id="13656"/>
    <lineage>
        <taxon>Bacteria</taxon>
        <taxon>Pseudomonadati</taxon>
        <taxon>Pseudomonadota</taxon>
        <taxon>Alphaproteobacteria</taxon>
        <taxon>Sphingomonadales</taxon>
        <taxon>Sphingomonadaceae</taxon>
        <taxon>Rhizorhapis</taxon>
    </lineage>
</organism>
<evidence type="ECO:0000313" key="1">
    <source>
        <dbReference type="EMBL" id="MBB4642760.1"/>
    </source>
</evidence>
<dbReference type="InterPro" id="IPR006881">
    <property type="entry name" value="RepA_C"/>
</dbReference>
<evidence type="ECO:0000313" key="2">
    <source>
        <dbReference type="Proteomes" id="UP000575068"/>
    </source>
</evidence>
<dbReference type="Pfam" id="PF04796">
    <property type="entry name" value="RepA_C"/>
    <property type="match status" value="1"/>
</dbReference>
<accession>A0A840HYW9</accession>
<dbReference type="AlphaFoldDB" id="A0A840HYW9"/>
<keyword evidence="2" id="KW-1185">Reference proteome</keyword>
<name>A0A840HYW9_9SPHN</name>
<dbReference type="RefSeq" id="WP_221232719.1">
    <property type="nucleotide sequence ID" value="NZ_JACHOV010000014.1"/>
</dbReference>
<protein>
    <recommendedName>
        <fullName evidence="3">Replication protein</fullName>
    </recommendedName>
</protein>
<evidence type="ECO:0008006" key="3">
    <source>
        <dbReference type="Google" id="ProtNLM"/>
    </source>
</evidence>
<gene>
    <name evidence="1" type="ORF">HNQ99_003096</name>
</gene>
<reference evidence="1 2" key="1">
    <citation type="submission" date="2020-08" db="EMBL/GenBank/DDBJ databases">
        <title>Genomic Encyclopedia of Type Strains, Phase IV (KMG-IV): sequencing the most valuable type-strain genomes for metagenomic binning, comparative biology and taxonomic classification.</title>
        <authorList>
            <person name="Goeker M."/>
        </authorList>
    </citation>
    <scope>NUCLEOTIDE SEQUENCE [LARGE SCALE GENOMIC DNA]</scope>
    <source>
        <strain evidence="1 2">DSM 7465</strain>
    </source>
</reference>
<dbReference type="Proteomes" id="UP000575068">
    <property type="component" value="Unassembled WGS sequence"/>
</dbReference>